<reference evidence="6" key="1">
    <citation type="submission" date="2020-10" db="EMBL/GenBank/DDBJ databases">
        <title>Taxonomic study of unclassified bacteria belonging to the class Ktedonobacteria.</title>
        <authorList>
            <person name="Yabe S."/>
            <person name="Wang C.M."/>
            <person name="Zheng Y."/>
            <person name="Sakai Y."/>
            <person name="Cavaletti L."/>
            <person name="Monciardini P."/>
            <person name="Donadio S."/>
        </authorList>
    </citation>
    <scope>NUCLEOTIDE SEQUENCE</scope>
    <source>
        <strain evidence="6">SOSP1-1</strain>
    </source>
</reference>
<evidence type="ECO:0000256" key="2">
    <source>
        <dbReference type="ARBA" id="ARBA00022448"/>
    </source>
</evidence>
<keyword evidence="3" id="KW-0547">Nucleotide-binding</keyword>
<proteinExistence type="inferred from homology"/>
<dbReference type="Pfam" id="PF00005">
    <property type="entry name" value="ABC_tran"/>
    <property type="match status" value="1"/>
</dbReference>
<evidence type="ECO:0000259" key="5">
    <source>
        <dbReference type="PROSITE" id="PS50893"/>
    </source>
</evidence>
<dbReference type="Gene3D" id="3.40.50.300">
    <property type="entry name" value="P-loop containing nucleotide triphosphate hydrolases"/>
    <property type="match status" value="1"/>
</dbReference>
<dbReference type="Proteomes" id="UP000612362">
    <property type="component" value="Unassembled WGS sequence"/>
</dbReference>
<dbReference type="RefSeq" id="WP_220196607.1">
    <property type="nucleotide sequence ID" value="NZ_BNJF01000003.1"/>
</dbReference>
<dbReference type="SMART" id="SM00382">
    <property type="entry name" value="AAA"/>
    <property type="match status" value="1"/>
</dbReference>
<evidence type="ECO:0000313" key="6">
    <source>
        <dbReference type="EMBL" id="GHO47290.1"/>
    </source>
</evidence>
<sequence>MQPNETTPAIVIEALSKEYRLQSGQAKTAVNRLNLAIPRGQICGFLGTNGAGKTTTIKMLCGLILPSQGRALVNGYDVSHEHRQTMRHIGVVLEGARNIYWRLSAFENLLYFGHLKGCHGATLRKRAGQLLHELDLWDRRDQAVRTFSRGMQQKVAIACALIADPPIVLLDEPTLGLDVQAAQTVKAWIARLCREQGKTIVLTTHQLEIVEALCERVAIMQQGHLIADEPLDRLLEQFQKRSYQITLQGPLTPEQVSAFAPLRVSSAGSMSVISRDQADQASLYHTLTLIEHMGLSLRAVQYGEPSLEEVFLGLMQQAERQKIHG</sequence>
<dbReference type="InterPro" id="IPR003439">
    <property type="entry name" value="ABC_transporter-like_ATP-bd"/>
</dbReference>
<keyword evidence="2" id="KW-0813">Transport</keyword>
<protein>
    <submittedName>
        <fullName evidence="6">Daunorubicin resistance protein DrrA family ABC transporter ATP-binding protein</fullName>
    </submittedName>
</protein>
<dbReference type="GO" id="GO:0005524">
    <property type="term" value="F:ATP binding"/>
    <property type="evidence" value="ECO:0007669"/>
    <property type="project" value="UniProtKB-KW"/>
</dbReference>
<evidence type="ECO:0000256" key="4">
    <source>
        <dbReference type="ARBA" id="ARBA00022840"/>
    </source>
</evidence>
<dbReference type="InterPro" id="IPR050763">
    <property type="entry name" value="ABC_transporter_ATP-binding"/>
</dbReference>
<evidence type="ECO:0000256" key="1">
    <source>
        <dbReference type="ARBA" id="ARBA00005417"/>
    </source>
</evidence>
<dbReference type="PROSITE" id="PS50893">
    <property type="entry name" value="ABC_TRANSPORTER_2"/>
    <property type="match status" value="1"/>
</dbReference>
<dbReference type="PANTHER" id="PTHR42711">
    <property type="entry name" value="ABC TRANSPORTER ATP-BINDING PROTEIN"/>
    <property type="match status" value="1"/>
</dbReference>
<dbReference type="AlphaFoldDB" id="A0A8J3MTM5"/>
<dbReference type="SUPFAM" id="SSF52540">
    <property type="entry name" value="P-loop containing nucleoside triphosphate hydrolases"/>
    <property type="match status" value="1"/>
</dbReference>
<name>A0A8J3MTM5_9CHLR</name>
<gene>
    <name evidence="6" type="ORF">KSX_54530</name>
</gene>
<dbReference type="PANTHER" id="PTHR42711:SF5">
    <property type="entry name" value="ABC TRANSPORTER ATP-BINDING PROTEIN NATA"/>
    <property type="match status" value="1"/>
</dbReference>
<dbReference type="EMBL" id="BNJF01000003">
    <property type="protein sequence ID" value="GHO47290.1"/>
    <property type="molecule type" value="Genomic_DNA"/>
</dbReference>
<organism evidence="6 7">
    <name type="scientific">Ktedonospora formicarum</name>
    <dbReference type="NCBI Taxonomy" id="2778364"/>
    <lineage>
        <taxon>Bacteria</taxon>
        <taxon>Bacillati</taxon>
        <taxon>Chloroflexota</taxon>
        <taxon>Ktedonobacteria</taxon>
        <taxon>Ktedonobacterales</taxon>
        <taxon>Ktedonobacteraceae</taxon>
        <taxon>Ktedonospora</taxon>
    </lineage>
</organism>
<dbReference type="CDD" id="cd03230">
    <property type="entry name" value="ABC_DR_subfamily_A"/>
    <property type="match status" value="1"/>
</dbReference>
<keyword evidence="7" id="KW-1185">Reference proteome</keyword>
<keyword evidence="4 6" id="KW-0067">ATP-binding</keyword>
<comment type="caution">
    <text evidence="6">The sequence shown here is derived from an EMBL/GenBank/DDBJ whole genome shotgun (WGS) entry which is preliminary data.</text>
</comment>
<dbReference type="InterPro" id="IPR027417">
    <property type="entry name" value="P-loop_NTPase"/>
</dbReference>
<comment type="similarity">
    <text evidence="1">Belongs to the ABC transporter superfamily.</text>
</comment>
<evidence type="ECO:0000313" key="7">
    <source>
        <dbReference type="Proteomes" id="UP000612362"/>
    </source>
</evidence>
<feature type="domain" description="ABC transporter" evidence="5">
    <location>
        <begin position="10"/>
        <end position="247"/>
    </location>
</feature>
<dbReference type="GO" id="GO:0016887">
    <property type="term" value="F:ATP hydrolysis activity"/>
    <property type="evidence" value="ECO:0007669"/>
    <property type="project" value="InterPro"/>
</dbReference>
<accession>A0A8J3MTM5</accession>
<evidence type="ECO:0000256" key="3">
    <source>
        <dbReference type="ARBA" id="ARBA00022741"/>
    </source>
</evidence>
<dbReference type="InterPro" id="IPR003593">
    <property type="entry name" value="AAA+_ATPase"/>
</dbReference>